<feature type="domain" description="BTB" evidence="1">
    <location>
        <begin position="43"/>
        <end position="112"/>
    </location>
</feature>
<dbReference type="EMBL" id="JARIHO010000040">
    <property type="protein sequence ID" value="KAJ7328081.1"/>
    <property type="molecule type" value="Genomic_DNA"/>
</dbReference>
<dbReference type="Gene3D" id="3.30.710.10">
    <property type="entry name" value="Potassium Channel Kv1.1, Chain A"/>
    <property type="match status" value="1"/>
</dbReference>
<dbReference type="InterPro" id="IPR011333">
    <property type="entry name" value="SKP1/BTB/POZ_sf"/>
</dbReference>
<gene>
    <name evidence="2" type="ORF">DFH08DRAFT_967839</name>
</gene>
<dbReference type="InterPro" id="IPR000210">
    <property type="entry name" value="BTB/POZ_dom"/>
</dbReference>
<dbReference type="PROSITE" id="PS50097">
    <property type="entry name" value="BTB"/>
    <property type="match status" value="1"/>
</dbReference>
<reference evidence="2" key="1">
    <citation type="submission" date="2023-03" db="EMBL/GenBank/DDBJ databases">
        <title>Massive genome expansion in bonnet fungi (Mycena s.s.) driven by repeated elements and novel gene families across ecological guilds.</title>
        <authorList>
            <consortium name="Lawrence Berkeley National Laboratory"/>
            <person name="Harder C.B."/>
            <person name="Miyauchi S."/>
            <person name="Viragh M."/>
            <person name="Kuo A."/>
            <person name="Thoen E."/>
            <person name="Andreopoulos B."/>
            <person name="Lu D."/>
            <person name="Skrede I."/>
            <person name="Drula E."/>
            <person name="Henrissat B."/>
            <person name="Morin E."/>
            <person name="Kohler A."/>
            <person name="Barry K."/>
            <person name="LaButti K."/>
            <person name="Morin E."/>
            <person name="Salamov A."/>
            <person name="Lipzen A."/>
            <person name="Mereny Z."/>
            <person name="Hegedus B."/>
            <person name="Baldrian P."/>
            <person name="Stursova M."/>
            <person name="Weitz H."/>
            <person name="Taylor A."/>
            <person name="Grigoriev I.V."/>
            <person name="Nagy L.G."/>
            <person name="Martin F."/>
            <person name="Kauserud H."/>
        </authorList>
    </citation>
    <scope>NUCLEOTIDE SEQUENCE</scope>
    <source>
        <strain evidence="2">CBHHK002</strain>
    </source>
</reference>
<organism evidence="2 3">
    <name type="scientific">Mycena albidolilacea</name>
    <dbReference type="NCBI Taxonomy" id="1033008"/>
    <lineage>
        <taxon>Eukaryota</taxon>
        <taxon>Fungi</taxon>
        <taxon>Dikarya</taxon>
        <taxon>Basidiomycota</taxon>
        <taxon>Agaricomycotina</taxon>
        <taxon>Agaricomycetes</taxon>
        <taxon>Agaricomycetidae</taxon>
        <taxon>Agaricales</taxon>
        <taxon>Marasmiineae</taxon>
        <taxon>Mycenaceae</taxon>
        <taxon>Mycena</taxon>
    </lineage>
</organism>
<sequence>MPWTDFVRCRFYVMNDDIPEPSGAPGKDAPVFIPGPPFDSQDADVILRSSDDVDFHLHRAILSLVSSVLGYIFTVPQPDPAPIKPTVEVAEGSAVLNRALRFFYSGVQPVVETLNELGEINSVLVDKYDAESVIPAAKEHLKRYIVDDPLAAYVVAYTIRWEDLGIATARQTLKLRLRSIDAVSHRISTASRPRRIIISFTIITSVG</sequence>
<protein>
    <recommendedName>
        <fullName evidence="1">BTB domain-containing protein</fullName>
    </recommendedName>
</protein>
<evidence type="ECO:0000313" key="2">
    <source>
        <dbReference type="EMBL" id="KAJ7328081.1"/>
    </source>
</evidence>
<name>A0AAD6ZME2_9AGAR</name>
<evidence type="ECO:0000259" key="1">
    <source>
        <dbReference type="PROSITE" id="PS50097"/>
    </source>
</evidence>
<evidence type="ECO:0000313" key="3">
    <source>
        <dbReference type="Proteomes" id="UP001218218"/>
    </source>
</evidence>
<dbReference type="Pfam" id="PF00651">
    <property type="entry name" value="BTB"/>
    <property type="match status" value="1"/>
</dbReference>
<dbReference type="Proteomes" id="UP001218218">
    <property type="component" value="Unassembled WGS sequence"/>
</dbReference>
<keyword evidence="3" id="KW-1185">Reference proteome</keyword>
<accession>A0AAD6ZME2</accession>
<comment type="caution">
    <text evidence="2">The sequence shown here is derived from an EMBL/GenBank/DDBJ whole genome shotgun (WGS) entry which is preliminary data.</text>
</comment>
<dbReference type="AlphaFoldDB" id="A0AAD6ZME2"/>
<proteinExistence type="predicted"/>